<reference evidence="3 4" key="1">
    <citation type="submission" date="2018-08" db="EMBL/GenBank/DDBJ databases">
        <title>Pallidiluteibacterium maritimus gen. nov., sp. nov., isolated from coastal sediment.</title>
        <authorList>
            <person name="Zhou L.Y."/>
        </authorList>
    </citation>
    <scope>NUCLEOTIDE SEQUENCE [LARGE SCALE GENOMIC DNA]</scope>
    <source>
        <strain evidence="3 4">XSD2</strain>
    </source>
</reference>
<dbReference type="OrthoDB" id="9791067at2"/>
<dbReference type="InterPro" id="IPR035923">
    <property type="entry name" value="TT1751-like_sf"/>
</dbReference>
<keyword evidence="4" id="KW-1185">Reference proteome</keyword>
<feature type="transmembrane region" description="Helical" evidence="1">
    <location>
        <begin position="6"/>
        <end position="27"/>
    </location>
</feature>
<dbReference type="Gene3D" id="3.30.310.70">
    <property type="entry name" value="TT1751-like domain"/>
    <property type="match status" value="1"/>
</dbReference>
<dbReference type="CDD" id="cd14797">
    <property type="entry name" value="DUF302"/>
    <property type="match status" value="1"/>
</dbReference>
<evidence type="ECO:0000313" key="3">
    <source>
        <dbReference type="EMBL" id="RIJ50054.1"/>
    </source>
</evidence>
<proteinExistence type="predicted"/>
<evidence type="ECO:0000313" key="4">
    <source>
        <dbReference type="Proteomes" id="UP000265926"/>
    </source>
</evidence>
<dbReference type="EMBL" id="QWGR01000002">
    <property type="protein sequence ID" value="RIJ50054.1"/>
    <property type="molecule type" value="Genomic_DNA"/>
</dbReference>
<dbReference type="RefSeq" id="WP_119436741.1">
    <property type="nucleotide sequence ID" value="NZ_QWGR01000002.1"/>
</dbReference>
<evidence type="ECO:0000259" key="2">
    <source>
        <dbReference type="Pfam" id="PF03625"/>
    </source>
</evidence>
<keyword evidence="1" id="KW-1133">Transmembrane helix</keyword>
<accession>A0A399T538</accession>
<gene>
    <name evidence="3" type="ORF">D1614_04725</name>
</gene>
<dbReference type="AlphaFoldDB" id="A0A399T538"/>
<comment type="caution">
    <text evidence="3">The sequence shown here is derived from an EMBL/GenBank/DDBJ whole genome shotgun (WGS) entry which is preliminary data.</text>
</comment>
<keyword evidence="1" id="KW-0812">Transmembrane</keyword>
<dbReference type="Proteomes" id="UP000265926">
    <property type="component" value="Unassembled WGS sequence"/>
</dbReference>
<feature type="domain" description="DUF302" evidence="2">
    <location>
        <begin position="64"/>
        <end position="125"/>
    </location>
</feature>
<dbReference type="SUPFAM" id="SSF103247">
    <property type="entry name" value="TT1751-like"/>
    <property type="match status" value="1"/>
</dbReference>
<sequence>MKKGAAMFLTGLLVGIGLMVVLIVVVLPKQMFVINESKLGFDETVEAITQSVQENKWSMPHVYDLQATMKKNGLEVRPVKVFSLCKPEHAYRILSDDNERMVSALMPCRVAVYEKGGKTYVSMLNSGLFSKLMGKKVKEVMGDASAENLQILAPVVR</sequence>
<dbReference type="Pfam" id="PF03625">
    <property type="entry name" value="DUF302"/>
    <property type="match status" value="1"/>
</dbReference>
<dbReference type="PANTHER" id="PTHR38342:SF1">
    <property type="entry name" value="SLR5037 PROTEIN"/>
    <property type="match status" value="1"/>
</dbReference>
<keyword evidence="1" id="KW-0472">Membrane</keyword>
<protein>
    <submittedName>
        <fullName evidence="3">DUF302 domain-containing protein</fullName>
    </submittedName>
</protein>
<name>A0A399T538_9BACT</name>
<organism evidence="3 4">
    <name type="scientific">Maribellus luteus</name>
    <dbReference type="NCBI Taxonomy" id="2305463"/>
    <lineage>
        <taxon>Bacteria</taxon>
        <taxon>Pseudomonadati</taxon>
        <taxon>Bacteroidota</taxon>
        <taxon>Bacteroidia</taxon>
        <taxon>Marinilabiliales</taxon>
        <taxon>Prolixibacteraceae</taxon>
        <taxon>Maribellus</taxon>
    </lineage>
</organism>
<dbReference type="InterPro" id="IPR005180">
    <property type="entry name" value="DUF302"/>
</dbReference>
<evidence type="ECO:0000256" key="1">
    <source>
        <dbReference type="SAM" id="Phobius"/>
    </source>
</evidence>
<dbReference type="PANTHER" id="PTHR38342">
    <property type="entry name" value="SLR5037 PROTEIN"/>
    <property type="match status" value="1"/>
</dbReference>